<keyword evidence="2" id="KW-1185">Reference proteome</keyword>
<sequence length="97" mass="10034">MQSVIIVALVVVVAVVSAQPHETCTSPCATGQFCIQGSCVTPTPCTPACFADQICMKGACEARKVCADVCVEPQHCNPHTGTCMTPPEGMQKGGPPQ</sequence>
<dbReference type="WBParaSite" id="jg25658">
    <property type="protein sequence ID" value="jg25658"/>
    <property type="gene ID" value="jg25658"/>
</dbReference>
<protein>
    <submittedName>
        <fullName evidence="3">Uncharacterized protein</fullName>
    </submittedName>
</protein>
<organism evidence="2 3">
    <name type="scientific">Ditylenchus dipsaci</name>
    <dbReference type="NCBI Taxonomy" id="166011"/>
    <lineage>
        <taxon>Eukaryota</taxon>
        <taxon>Metazoa</taxon>
        <taxon>Ecdysozoa</taxon>
        <taxon>Nematoda</taxon>
        <taxon>Chromadorea</taxon>
        <taxon>Rhabditida</taxon>
        <taxon>Tylenchina</taxon>
        <taxon>Tylenchomorpha</taxon>
        <taxon>Sphaerularioidea</taxon>
        <taxon>Anguinidae</taxon>
        <taxon>Anguininae</taxon>
        <taxon>Ditylenchus</taxon>
    </lineage>
</organism>
<dbReference type="AlphaFoldDB" id="A0A915E1D9"/>
<evidence type="ECO:0000313" key="3">
    <source>
        <dbReference type="WBParaSite" id="jg25658"/>
    </source>
</evidence>
<name>A0A915E1D9_9BILA</name>
<feature type="chain" id="PRO_5037552106" evidence="1">
    <location>
        <begin position="19"/>
        <end position="97"/>
    </location>
</feature>
<feature type="signal peptide" evidence="1">
    <location>
        <begin position="1"/>
        <end position="18"/>
    </location>
</feature>
<evidence type="ECO:0000256" key="1">
    <source>
        <dbReference type="SAM" id="SignalP"/>
    </source>
</evidence>
<dbReference type="Proteomes" id="UP000887574">
    <property type="component" value="Unplaced"/>
</dbReference>
<evidence type="ECO:0000313" key="2">
    <source>
        <dbReference type="Proteomes" id="UP000887574"/>
    </source>
</evidence>
<proteinExistence type="predicted"/>
<reference evidence="3" key="1">
    <citation type="submission" date="2022-11" db="UniProtKB">
        <authorList>
            <consortium name="WormBaseParasite"/>
        </authorList>
    </citation>
    <scope>IDENTIFICATION</scope>
</reference>
<keyword evidence="1" id="KW-0732">Signal</keyword>
<accession>A0A915E1D9</accession>